<reference evidence="2" key="1">
    <citation type="submission" date="2020-04" db="EMBL/GenBank/DDBJ databases">
        <title>Tenacibaculum mesophilum bac2.</title>
        <authorList>
            <person name="Li M."/>
        </authorList>
    </citation>
    <scope>NUCLEOTIDE SEQUENCE</scope>
    <source>
        <strain evidence="2">Bac2</strain>
    </source>
</reference>
<dbReference type="Proteomes" id="UP001056837">
    <property type="component" value="Chromosome"/>
</dbReference>
<organism evidence="2 3">
    <name type="scientific">Tenacibaculum mesophilum</name>
    <dbReference type="NCBI Taxonomy" id="104268"/>
    <lineage>
        <taxon>Bacteria</taxon>
        <taxon>Pseudomonadati</taxon>
        <taxon>Bacteroidota</taxon>
        <taxon>Flavobacteriia</taxon>
        <taxon>Flavobacteriales</taxon>
        <taxon>Flavobacteriaceae</taxon>
        <taxon>Tenacibaculum</taxon>
    </lineage>
</organism>
<evidence type="ECO:0000256" key="1">
    <source>
        <dbReference type="SAM" id="Phobius"/>
    </source>
</evidence>
<protein>
    <submittedName>
        <fullName evidence="2">Uncharacterized protein</fullName>
    </submittedName>
</protein>
<dbReference type="AlphaFoldDB" id="A0AAE9MNS1"/>
<keyword evidence="1" id="KW-1133">Transmembrane helix</keyword>
<dbReference type="RefSeq" id="WP_047788481.1">
    <property type="nucleotide sequence ID" value="NZ_CP050861.1"/>
</dbReference>
<dbReference type="EMBL" id="CP050861">
    <property type="protein sequence ID" value="UTD16346.1"/>
    <property type="molecule type" value="Genomic_DNA"/>
</dbReference>
<proteinExistence type="predicted"/>
<name>A0AAE9MNS1_9FLAO</name>
<evidence type="ECO:0000313" key="3">
    <source>
        <dbReference type="Proteomes" id="UP001056837"/>
    </source>
</evidence>
<sequence length="70" mass="8440">MSTRLNKEYFETKRKHKEGYGKKKFTLKKVIFNLIITFIIITLYNIFNNYLSKKAEQNKKENSSSYILIQ</sequence>
<keyword evidence="1" id="KW-0812">Transmembrane</keyword>
<keyword evidence="1" id="KW-0472">Membrane</keyword>
<gene>
    <name evidence="2" type="ORF">HER15_13075</name>
</gene>
<evidence type="ECO:0000313" key="2">
    <source>
        <dbReference type="EMBL" id="UTD16346.1"/>
    </source>
</evidence>
<accession>A0AAE9MNS1</accession>
<feature type="transmembrane region" description="Helical" evidence="1">
    <location>
        <begin position="30"/>
        <end position="47"/>
    </location>
</feature>